<accession>A0A9E7Y5V7</accession>
<name>A0A9E7Y5V7_9ABAC</name>
<keyword evidence="4" id="KW-1185">Reference proteome</keyword>
<evidence type="ECO:0000259" key="2">
    <source>
        <dbReference type="PROSITE" id="PS50089"/>
    </source>
</evidence>
<reference evidence="3" key="1">
    <citation type="journal article" date="2022" name="Viruses">
        <title>The Parapoynx stagnalis Nucleopolyhedrovirus (PastNPV), a Divergent Member of the Alphabaculovirus Group I Clade, Encodes a Homolog of Ran GTPase.</title>
        <authorList>
            <person name="Harrison R.L."/>
            <person name="Rowley D.L."/>
        </authorList>
    </citation>
    <scope>NUCLEOTIDE SEQUENCE</scope>
    <source>
        <strain evidence="3">BCIPV-473</strain>
    </source>
</reference>
<evidence type="ECO:0000313" key="3">
    <source>
        <dbReference type="EMBL" id="UZE89775.1"/>
    </source>
</evidence>
<keyword evidence="1" id="KW-0862">Zinc</keyword>
<organism evidence="3 4">
    <name type="scientific">Parapoynx stagnalis nucleopolyhedrovirus</name>
    <dbReference type="NCBI Taxonomy" id="2993413"/>
    <lineage>
        <taxon>Viruses</taxon>
        <taxon>Viruses incertae sedis</taxon>
        <taxon>Naldaviricetes</taxon>
        <taxon>Lefavirales</taxon>
        <taxon>Baculoviridae</taxon>
        <taxon>Alphabaculovirus</taxon>
        <taxon>Alphabaculovirus pastagnalis</taxon>
    </lineage>
</organism>
<dbReference type="PROSITE" id="PS50089">
    <property type="entry name" value="ZF_RING_2"/>
    <property type="match status" value="1"/>
</dbReference>
<dbReference type="Proteomes" id="UP001264959">
    <property type="component" value="Segment"/>
</dbReference>
<sequence length="135" mass="15891">MNSVHVDNHFKNTALKVLTRSPPQCYDIHVNKHGCTEFTIRRYNRRIIDFARMRSRMLEMIVRNRHLPLNTKCTVTPVHSVCMRCKRSLTIFAAVTYLHCGHSCICTDCDEVYNTDNTCLKCRSFVTYKLKYKKL</sequence>
<keyword evidence="1" id="KW-0863">Zinc-finger</keyword>
<dbReference type="EMBL" id="ON704650">
    <property type="protein sequence ID" value="UZE89775.1"/>
    <property type="molecule type" value="Genomic_DNA"/>
</dbReference>
<evidence type="ECO:0000256" key="1">
    <source>
        <dbReference type="PROSITE-ProRule" id="PRU00175"/>
    </source>
</evidence>
<evidence type="ECO:0000313" key="4">
    <source>
        <dbReference type="Proteomes" id="UP001264959"/>
    </source>
</evidence>
<feature type="domain" description="RING-type" evidence="2">
    <location>
        <begin position="82"/>
        <end position="123"/>
    </location>
</feature>
<protein>
    <recommendedName>
        <fullName evidence="2">RING-type domain-containing protein</fullName>
    </recommendedName>
</protein>
<dbReference type="GO" id="GO:0008270">
    <property type="term" value="F:zinc ion binding"/>
    <property type="evidence" value="ECO:0007669"/>
    <property type="project" value="UniProtKB-KW"/>
</dbReference>
<proteinExistence type="predicted"/>
<keyword evidence="1" id="KW-0479">Metal-binding</keyword>
<dbReference type="InterPro" id="IPR001841">
    <property type="entry name" value="Znf_RING"/>
</dbReference>